<dbReference type="Pfam" id="PF04002">
    <property type="entry name" value="RadC"/>
    <property type="match status" value="1"/>
</dbReference>
<dbReference type="InterPro" id="IPR025657">
    <property type="entry name" value="RadC_JAB"/>
</dbReference>
<dbReference type="CDD" id="cd08071">
    <property type="entry name" value="MPN_DUF2466"/>
    <property type="match status" value="1"/>
</dbReference>
<evidence type="ECO:0000313" key="8">
    <source>
        <dbReference type="EMBL" id="PNC17171.1"/>
    </source>
</evidence>
<sequence length="246" mass="27554">MAYRKLQDLPSQSLPREKLLRQGRHSLSNAELLAIFLRMGIKGKNVLDMSSDLIQSAGSLDALAHMDAAEIADICKGIGMAKAATLSAAFELGARALRETMMRRPIQTPEDVYDYLTTAMRWRDRETVLVLLLDTKCSLIKPVEISSGTLNESIAHPRDILRPSVIHNAYGFILAHNHPSGNPAPSRTDDLLTERVRECAKLLGVRFLDHIIIGKPTEMACRNYYSYNHPNGERLKEAIKGRPLYY</sequence>
<evidence type="ECO:0000259" key="7">
    <source>
        <dbReference type="PROSITE" id="PS50249"/>
    </source>
</evidence>
<dbReference type="GO" id="GO:0006508">
    <property type="term" value="P:proteolysis"/>
    <property type="evidence" value="ECO:0007669"/>
    <property type="project" value="UniProtKB-KW"/>
</dbReference>
<keyword evidence="1" id="KW-0645">Protease</keyword>
<dbReference type="PROSITE" id="PS50249">
    <property type="entry name" value="MPN"/>
    <property type="match status" value="1"/>
</dbReference>
<dbReference type="PANTHER" id="PTHR30471:SF3">
    <property type="entry name" value="UPF0758 PROTEIN YEES-RELATED"/>
    <property type="match status" value="1"/>
</dbReference>
<proteinExistence type="inferred from homology"/>
<dbReference type="RefSeq" id="WP_102715468.1">
    <property type="nucleotide sequence ID" value="NZ_PJKA01000013.1"/>
</dbReference>
<evidence type="ECO:0000256" key="2">
    <source>
        <dbReference type="ARBA" id="ARBA00022723"/>
    </source>
</evidence>
<evidence type="ECO:0000256" key="6">
    <source>
        <dbReference type="RuleBase" id="RU003797"/>
    </source>
</evidence>
<dbReference type="OrthoDB" id="9804482at2"/>
<accession>A0A2N8HBC8</accession>
<evidence type="ECO:0000256" key="5">
    <source>
        <dbReference type="ARBA" id="ARBA00023049"/>
    </source>
</evidence>
<protein>
    <submittedName>
        <fullName evidence="8">JAB domain-containing protein</fullName>
    </submittedName>
</protein>
<reference evidence="8 9" key="1">
    <citation type="journal article" date="2017" name="BMC Genomics">
        <title>Genome sequencing of 39 Akkermansia muciniphila isolates reveals its population structure, genomic and functional diverisity, and global distribution in mammalian gut microbiotas.</title>
        <authorList>
            <person name="Guo X."/>
            <person name="Li S."/>
            <person name="Zhang J."/>
            <person name="Wu F."/>
            <person name="Li X."/>
            <person name="Wu D."/>
            <person name="Zhang M."/>
            <person name="Ou Z."/>
            <person name="Jie Z."/>
            <person name="Yan Q."/>
            <person name="Li P."/>
            <person name="Yi J."/>
            <person name="Peng Y."/>
        </authorList>
    </citation>
    <scope>NUCLEOTIDE SEQUENCE [LARGE SCALE GENOMIC DNA]</scope>
    <source>
        <strain evidence="8 9">GP24</strain>
    </source>
</reference>
<dbReference type="AlphaFoldDB" id="A0A2N8HBC8"/>
<dbReference type="InterPro" id="IPR037518">
    <property type="entry name" value="MPN"/>
</dbReference>
<dbReference type="InterPro" id="IPR001405">
    <property type="entry name" value="UPF0758"/>
</dbReference>
<keyword evidence="4" id="KW-0862">Zinc</keyword>
<dbReference type="EMBL" id="PJKA01000013">
    <property type="protein sequence ID" value="PNC17171.1"/>
    <property type="molecule type" value="Genomic_DNA"/>
</dbReference>
<dbReference type="NCBIfam" id="TIGR00608">
    <property type="entry name" value="radc"/>
    <property type="match status" value="1"/>
</dbReference>
<feature type="domain" description="MPN" evidence="7">
    <location>
        <begin position="105"/>
        <end position="227"/>
    </location>
</feature>
<comment type="similarity">
    <text evidence="6">Belongs to the UPF0758 family.</text>
</comment>
<organism evidence="8 9">
    <name type="scientific">Akkermansia muciniphila</name>
    <dbReference type="NCBI Taxonomy" id="239935"/>
    <lineage>
        <taxon>Bacteria</taxon>
        <taxon>Pseudomonadati</taxon>
        <taxon>Verrucomicrobiota</taxon>
        <taxon>Verrucomicrobiia</taxon>
        <taxon>Verrucomicrobiales</taxon>
        <taxon>Akkermansiaceae</taxon>
        <taxon>Akkermansia</taxon>
    </lineage>
</organism>
<comment type="caution">
    <text evidence="8">The sequence shown here is derived from an EMBL/GenBank/DDBJ whole genome shotgun (WGS) entry which is preliminary data.</text>
</comment>
<evidence type="ECO:0000256" key="1">
    <source>
        <dbReference type="ARBA" id="ARBA00022670"/>
    </source>
</evidence>
<dbReference type="PROSITE" id="PS01302">
    <property type="entry name" value="UPF0758"/>
    <property type="match status" value="1"/>
</dbReference>
<dbReference type="Pfam" id="PF20582">
    <property type="entry name" value="UPF0758_N"/>
    <property type="match status" value="1"/>
</dbReference>
<evidence type="ECO:0000256" key="3">
    <source>
        <dbReference type="ARBA" id="ARBA00022801"/>
    </source>
</evidence>
<dbReference type="Proteomes" id="UP000236000">
    <property type="component" value="Unassembled WGS sequence"/>
</dbReference>
<evidence type="ECO:0000256" key="4">
    <source>
        <dbReference type="ARBA" id="ARBA00022833"/>
    </source>
</evidence>
<name>A0A2N8HBC8_9BACT</name>
<gene>
    <name evidence="8" type="ORF">CXU22_11145</name>
</gene>
<dbReference type="GO" id="GO:0008237">
    <property type="term" value="F:metallopeptidase activity"/>
    <property type="evidence" value="ECO:0007669"/>
    <property type="project" value="UniProtKB-KW"/>
</dbReference>
<dbReference type="NCBIfam" id="NF000642">
    <property type="entry name" value="PRK00024.1"/>
    <property type="match status" value="1"/>
</dbReference>
<dbReference type="GO" id="GO:0046872">
    <property type="term" value="F:metal ion binding"/>
    <property type="evidence" value="ECO:0007669"/>
    <property type="project" value="UniProtKB-KW"/>
</dbReference>
<dbReference type="Gene3D" id="3.40.140.10">
    <property type="entry name" value="Cytidine Deaminase, domain 2"/>
    <property type="match status" value="1"/>
</dbReference>
<dbReference type="InterPro" id="IPR046778">
    <property type="entry name" value="UPF0758_N"/>
</dbReference>
<dbReference type="PANTHER" id="PTHR30471">
    <property type="entry name" value="DNA REPAIR PROTEIN RADC"/>
    <property type="match status" value="1"/>
</dbReference>
<dbReference type="InterPro" id="IPR020891">
    <property type="entry name" value="UPF0758_CS"/>
</dbReference>
<keyword evidence="2" id="KW-0479">Metal-binding</keyword>
<evidence type="ECO:0000313" key="9">
    <source>
        <dbReference type="Proteomes" id="UP000236000"/>
    </source>
</evidence>
<keyword evidence="5" id="KW-0482">Metalloprotease</keyword>
<keyword evidence="3" id="KW-0378">Hydrolase</keyword>